<feature type="domain" description="NAD-dependent epimerase/dehydratase" evidence="3">
    <location>
        <begin position="72"/>
        <end position="309"/>
    </location>
</feature>
<comment type="caution">
    <text evidence="4">The sequence shown here is derived from an EMBL/GenBank/DDBJ whole genome shotgun (WGS) entry which is preliminary data.</text>
</comment>
<evidence type="ECO:0000256" key="2">
    <source>
        <dbReference type="ARBA" id="ARBA00023445"/>
    </source>
</evidence>
<dbReference type="SUPFAM" id="SSF51735">
    <property type="entry name" value="NAD(P)-binding Rossmann-fold domains"/>
    <property type="match status" value="1"/>
</dbReference>
<protein>
    <recommendedName>
        <fullName evidence="3">NAD-dependent epimerase/dehydratase domain-containing protein</fullName>
    </recommendedName>
</protein>
<dbReference type="PANTHER" id="PTHR10366">
    <property type="entry name" value="NAD DEPENDENT EPIMERASE/DEHYDRATASE"/>
    <property type="match status" value="1"/>
</dbReference>
<dbReference type="Gene3D" id="3.40.50.720">
    <property type="entry name" value="NAD(P)-binding Rossmann-like Domain"/>
    <property type="match status" value="1"/>
</dbReference>
<evidence type="ECO:0000313" key="4">
    <source>
        <dbReference type="EMBL" id="KAF9463092.1"/>
    </source>
</evidence>
<sequence>MLKIIQIPEASKPYSLRIDKTPRCWLYSRFIFVHTKSRRLIRPEQGRGLPFRGSYSYHLPALQVFPIMSELVFVTGASGFLGAHIVTQLLESGYRVRATARGPKVVGLRNSYASFGDRFEAVVVDDIATDQFPDALKGVDAVIHSASPLPGAGTQEGILKGAVEGTMNTVRQVLKAGIKRLVFTSSMATIMNPRGSFTDQDWNPITKEEALSGDSLSAYGASKTFAERELWKFGGEHPELDITTLAPPFLYGPLAASFSIPPTPNYTALSSDIQIYHLLSPTGVFPPVPFYADVRDMAKAHVLALRSPPTSSANRKRILFSSPYDLDFNAIVALIAEKRPELRDRLIKTTPPTFTFNSAPIDFDRIQQVLGMGISDFTPVENSILEAVDSILTVERLWIATGADISIPNA</sequence>
<dbReference type="InterPro" id="IPR050425">
    <property type="entry name" value="NAD(P)_dehydrat-like"/>
</dbReference>
<dbReference type="Proteomes" id="UP000807353">
    <property type="component" value="Unassembled WGS sequence"/>
</dbReference>
<accession>A0A9P5Y6H6</accession>
<dbReference type="OrthoDB" id="2735536at2759"/>
<dbReference type="InterPro" id="IPR036291">
    <property type="entry name" value="NAD(P)-bd_dom_sf"/>
</dbReference>
<keyword evidence="1" id="KW-0560">Oxidoreductase</keyword>
<dbReference type="PANTHER" id="PTHR10366:SF562">
    <property type="entry name" value="ALDEHYDE REDUCTASE II (AFU_ORTHOLOGUE AFUA_1G11360)"/>
    <property type="match status" value="1"/>
</dbReference>
<name>A0A9P5Y6H6_9AGAR</name>
<organism evidence="4 5">
    <name type="scientific">Collybia nuda</name>
    <dbReference type="NCBI Taxonomy" id="64659"/>
    <lineage>
        <taxon>Eukaryota</taxon>
        <taxon>Fungi</taxon>
        <taxon>Dikarya</taxon>
        <taxon>Basidiomycota</taxon>
        <taxon>Agaricomycotina</taxon>
        <taxon>Agaricomycetes</taxon>
        <taxon>Agaricomycetidae</taxon>
        <taxon>Agaricales</taxon>
        <taxon>Tricholomatineae</taxon>
        <taxon>Clitocybaceae</taxon>
        <taxon>Collybia</taxon>
    </lineage>
</organism>
<dbReference type="GO" id="GO:0016616">
    <property type="term" value="F:oxidoreductase activity, acting on the CH-OH group of donors, NAD or NADP as acceptor"/>
    <property type="evidence" value="ECO:0007669"/>
    <property type="project" value="TreeGrafter"/>
</dbReference>
<evidence type="ECO:0000256" key="1">
    <source>
        <dbReference type="ARBA" id="ARBA00023002"/>
    </source>
</evidence>
<dbReference type="InterPro" id="IPR001509">
    <property type="entry name" value="Epimerase_deHydtase"/>
</dbReference>
<evidence type="ECO:0000313" key="5">
    <source>
        <dbReference type="Proteomes" id="UP000807353"/>
    </source>
</evidence>
<dbReference type="Pfam" id="PF01370">
    <property type="entry name" value="Epimerase"/>
    <property type="match status" value="1"/>
</dbReference>
<comment type="similarity">
    <text evidence="2">Belongs to the NAD(P)-dependent epimerase/dehydratase family. Dihydroflavonol-4-reductase subfamily.</text>
</comment>
<evidence type="ECO:0000259" key="3">
    <source>
        <dbReference type="Pfam" id="PF01370"/>
    </source>
</evidence>
<reference evidence="4" key="1">
    <citation type="submission" date="2020-11" db="EMBL/GenBank/DDBJ databases">
        <authorList>
            <consortium name="DOE Joint Genome Institute"/>
            <person name="Ahrendt S."/>
            <person name="Riley R."/>
            <person name="Andreopoulos W."/>
            <person name="Labutti K."/>
            <person name="Pangilinan J."/>
            <person name="Ruiz-Duenas F.J."/>
            <person name="Barrasa J.M."/>
            <person name="Sanchez-Garcia M."/>
            <person name="Camarero S."/>
            <person name="Miyauchi S."/>
            <person name="Serrano A."/>
            <person name="Linde D."/>
            <person name="Babiker R."/>
            <person name="Drula E."/>
            <person name="Ayuso-Fernandez I."/>
            <person name="Pacheco R."/>
            <person name="Padilla G."/>
            <person name="Ferreira P."/>
            <person name="Barriuso J."/>
            <person name="Kellner H."/>
            <person name="Castanera R."/>
            <person name="Alfaro M."/>
            <person name="Ramirez L."/>
            <person name="Pisabarro A.G."/>
            <person name="Kuo A."/>
            <person name="Tritt A."/>
            <person name="Lipzen A."/>
            <person name="He G."/>
            <person name="Yan M."/>
            <person name="Ng V."/>
            <person name="Cullen D."/>
            <person name="Martin F."/>
            <person name="Rosso M.-N."/>
            <person name="Henrissat B."/>
            <person name="Hibbett D."/>
            <person name="Martinez A.T."/>
            <person name="Grigoriev I.V."/>
        </authorList>
    </citation>
    <scope>NUCLEOTIDE SEQUENCE</scope>
    <source>
        <strain evidence="4">CBS 247.69</strain>
    </source>
</reference>
<proteinExistence type="inferred from homology"/>
<keyword evidence="5" id="KW-1185">Reference proteome</keyword>
<dbReference type="EMBL" id="MU150266">
    <property type="protein sequence ID" value="KAF9463092.1"/>
    <property type="molecule type" value="Genomic_DNA"/>
</dbReference>
<gene>
    <name evidence="4" type="ORF">BDZ94DRAFT_1260038</name>
</gene>
<dbReference type="AlphaFoldDB" id="A0A9P5Y6H6"/>